<gene>
    <name evidence="1" type="ORF">CPT_Moogle102</name>
</gene>
<dbReference type="GeneID" id="24574042"/>
<sequence>MGHRLKKSWKNLTDMVPLLKRKKKCSEEWEAVTKKCFKDLIEMKKFELDRKYLVLSINDINTYLSEGEQAYLNNIVEILYNARIEDCKDQLEGIFIKKSYPFYEDTLKKLEMYVKQQNRKEVSMISLGGHIMRVLEDINPSRVNKGVCIKVTEKEEFIDIGHLRNVVEGGSISLNGNHYYIQTYPIKDSQIMLQIMECNSGFTHFFQTTKQAIQAIIEELC</sequence>
<dbReference type="EMBL" id="KM236239">
    <property type="protein sequence ID" value="AIW03839.1"/>
    <property type="molecule type" value="Genomic_DNA"/>
</dbReference>
<reference evidence="1 2" key="1">
    <citation type="journal article" date="2015" name="Genome Announc.">
        <title>Complete Genome Sequence of Citrobacter freundii Myophage Moogle.</title>
        <authorList>
            <person name="Nguyen Q.T."/>
            <person name="Luna A.J."/>
            <person name="Hernandez A.C."/>
            <person name="Kuty Everett G.F."/>
        </authorList>
    </citation>
    <scope>NUCLEOTIDE SEQUENCE [LARGE SCALE GENOMIC DNA]</scope>
</reference>
<evidence type="ECO:0000313" key="2">
    <source>
        <dbReference type="Proteomes" id="UP000030203"/>
    </source>
</evidence>
<dbReference type="KEGG" id="vg:24574042"/>
<protein>
    <submittedName>
        <fullName evidence="1">Uncharacterized protein</fullName>
    </submittedName>
</protein>
<organism evidence="1 2">
    <name type="scientific">Citrobacter phage Moogle</name>
    <dbReference type="NCBI Taxonomy" id="1540094"/>
    <lineage>
        <taxon>Viruses</taxon>
        <taxon>Duplodnaviria</taxon>
        <taxon>Heunggongvirae</taxon>
        <taxon>Uroviricota</taxon>
        <taxon>Caudoviricetes</taxon>
        <taxon>Andersonviridae</taxon>
        <taxon>Ounavirinae</taxon>
        <taxon>Mooglevirus</taxon>
        <taxon>Mooglevirus moogle</taxon>
    </lineage>
</organism>
<dbReference type="OrthoDB" id="9076at10239"/>
<accession>A0A0A0RQB1</accession>
<dbReference type="RefSeq" id="YP_009145745.1">
    <property type="nucleotide sequence ID" value="NC_027293.1"/>
</dbReference>
<keyword evidence="2" id="KW-1185">Reference proteome</keyword>
<proteinExistence type="predicted"/>
<dbReference type="Proteomes" id="UP000030203">
    <property type="component" value="Segment"/>
</dbReference>
<evidence type="ECO:0000313" key="1">
    <source>
        <dbReference type="EMBL" id="AIW03839.1"/>
    </source>
</evidence>
<name>A0A0A0RQB1_9CAUD</name>